<reference evidence="12 13" key="1">
    <citation type="submission" date="2018-10" db="EMBL/GenBank/DDBJ databases">
        <authorList>
            <person name="Chen X."/>
        </authorList>
    </citation>
    <scope>NUCLEOTIDE SEQUENCE [LARGE SCALE GENOMIC DNA]</scope>
    <source>
        <strain evidence="12 13">YIM 102668</strain>
    </source>
</reference>
<comment type="pathway">
    <text evidence="2 9">Amino-acid biosynthesis; L-arginine biosynthesis [regulation].</text>
</comment>
<dbReference type="GO" id="GO:0034618">
    <property type="term" value="F:arginine binding"/>
    <property type="evidence" value="ECO:0007669"/>
    <property type="project" value="InterPro"/>
</dbReference>
<dbReference type="InterPro" id="IPR020900">
    <property type="entry name" value="Arg_repress_DNA-bd"/>
</dbReference>
<dbReference type="Pfam" id="PF02863">
    <property type="entry name" value="Arg_repressor_C"/>
    <property type="match status" value="1"/>
</dbReference>
<organism evidence="12 13">
    <name type="scientific">Faecalibacter macacae</name>
    <dbReference type="NCBI Taxonomy" id="1859289"/>
    <lineage>
        <taxon>Bacteria</taxon>
        <taxon>Pseudomonadati</taxon>
        <taxon>Bacteroidota</taxon>
        <taxon>Flavobacteriia</taxon>
        <taxon>Flavobacteriales</taxon>
        <taxon>Weeksellaceae</taxon>
        <taxon>Faecalibacter</taxon>
    </lineage>
</organism>
<evidence type="ECO:0000256" key="2">
    <source>
        <dbReference type="ARBA" id="ARBA00005040"/>
    </source>
</evidence>
<dbReference type="InterPro" id="IPR036388">
    <property type="entry name" value="WH-like_DNA-bd_sf"/>
</dbReference>
<keyword evidence="5 9" id="KW-0963">Cytoplasm</keyword>
<protein>
    <recommendedName>
        <fullName evidence="4 9">Arginine repressor</fullName>
    </recommendedName>
</protein>
<keyword evidence="6 9" id="KW-0805">Transcription regulation</keyword>
<dbReference type="InterPro" id="IPR020899">
    <property type="entry name" value="Arg_repress_C"/>
</dbReference>
<accession>A0A3L9M3E9</accession>
<dbReference type="EMBL" id="RDOJ01000018">
    <property type="protein sequence ID" value="RLZ07362.1"/>
    <property type="molecule type" value="Genomic_DNA"/>
</dbReference>
<evidence type="ECO:0000259" key="11">
    <source>
        <dbReference type="Pfam" id="PF02863"/>
    </source>
</evidence>
<evidence type="ECO:0000313" key="13">
    <source>
        <dbReference type="Proteomes" id="UP000275348"/>
    </source>
</evidence>
<evidence type="ECO:0000256" key="4">
    <source>
        <dbReference type="ARBA" id="ARBA00021148"/>
    </source>
</evidence>
<dbReference type="Gene3D" id="3.30.1360.40">
    <property type="match status" value="1"/>
</dbReference>
<evidence type="ECO:0000256" key="8">
    <source>
        <dbReference type="ARBA" id="ARBA00023163"/>
    </source>
</evidence>
<dbReference type="GO" id="GO:0051259">
    <property type="term" value="P:protein complex oligomerization"/>
    <property type="evidence" value="ECO:0007669"/>
    <property type="project" value="InterPro"/>
</dbReference>
<dbReference type="GO" id="GO:0006526">
    <property type="term" value="P:L-arginine biosynthetic process"/>
    <property type="evidence" value="ECO:0007669"/>
    <property type="project" value="UniProtKB-UniPathway"/>
</dbReference>
<evidence type="ECO:0000259" key="10">
    <source>
        <dbReference type="Pfam" id="PF01316"/>
    </source>
</evidence>
<dbReference type="InterPro" id="IPR036390">
    <property type="entry name" value="WH_DNA-bd_sf"/>
</dbReference>
<dbReference type="GO" id="GO:1900079">
    <property type="term" value="P:regulation of arginine biosynthetic process"/>
    <property type="evidence" value="ECO:0007669"/>
    <property type="project" value="UniProtKB-UniRule"/>
</dbReference>
<dbReference type="GO" id="GO:0005737">
    <property type="term" value="C:cytoplasm"/>
    <property type="evidence" value="ECO:0007669"/>
    <property type="project" value="UniProtKB-SubCell"/>
</dbReference>
<proteinExistence type="inferred from homology"/>
<dbReference type="GO" id="GO:0003700">
    <property type="term" value="F:DNA-binding transcription factor activity"/>
    <property type="evidence" value="ECO:0007669"/>
    <property type="project" value="UniProtKB-UniRule"/>
</dbReference>
<keyword evidence="9" id="KW-0028">Amino-acid biosynthesis</keyword>
<sequence length="150" mass="16984">MSNKKYRFQVIKDLIATEEISSQDELLKKLMDIEIVVTQATLSRDLRELKVSKFPNHHGNYIYKLTEAEPTHQTVTHSNHITLTFSQNLGVIKTKPGYATSLAFEIDNAAFKSIIGTIAGDDTLLIIMKESSTREEVTHELRTIVPNINK</sequence>
<dbReference type="PANTHER" id="PTHR34471">
    <property type="entry name" value="ARGININE REPRESSOR"/>
    <property type="match status" value="1"/>
</dbReference>
<dbReference type="AlphaFoldDB" id="A0A3L9M3E9"/>
<evidence type="ECO:0000256" key="7">
    <source>
        <dbReference type="ARBA" id="ARBA00023125"/>
    </source>
</evidence>
<keyword evidence="9" id="KW-0678">Repressor</keyword>
<comment type="subcellular location">
    <subcellularLocation>
        <location evidence="1 9">Cytoplasm</location>
    </subcellularLocation>
</comment>
<keyword evidence="7 9" id="KW-0238">DNA-binding</keyword>
<dbReference type="RefSeq" id="WP_121935387.1">
    <property type="nucleotide sequence ID" value="NZ_RDOJ01000018.1"/>
</dbReference>
<evidence type="ECO:0000256" key="1">
    <source>
        <dbReference type="ARBA" id="ARBA00004496"/>
    </source>
</evidence>
<dbReference type="Gene3D" id="1.10.10.10">
    <property type="entry name" value="Winged helix-like DNA-binding domain superfamily/Winged helix DNA-binding domain"/>
    <property type="match status" value="1"/>
</dbReference>
<dbReference type="InterPro" id="IPR001669">
    <property type="entry name" value="Arg_repress"/>
</dbReference>
<feature type="domain" description="Arginine repressor C-terminal" evidence="11">
    <location>
        <begin position="81"/>
        <end position="142"/>
    </location>
</feature>
<gene>
    <name evidence="9" type="primary">argR</name>
    <name evidence="12" type="ORF">EAH69_11660</name>
</gene>
<feature type="domain" description="Arginine repressor DNA-binding" evidence="10">
    <location>
        <begin position="3"/>
        <end position="68"/>
    </location>
</feature>
<dbReference type="InterPro" id="IPR036251">
    <property type="entry name" value="Arg_repress_C_sf"/>
</dbReference>
<evidence type="ECO:0000256" key="6">
    <source>
        <dbReference type="ARBA" id="ARBA00023015"/>
    </source>
</evidence>
<keyword evidence="9" id="KW-0055">Arginine biosynthesis</keyword>
<comment type="function">
    <text evidence="9">Regulates arginine biosynthesis genes.</text>
</comment>
<comment type="similarity">
    <text evidence="3 9">Belongs to the ArgR family.</text>
</comment>
<dbReference type="OrthoDB" id="9807089at2"/>
<keyword evidence="13" id="KW-1185">Reference proteome</keyword>
<dbReference type="Pfam" id="PF01316">
    <property type="entry name" value="Arg_repressor"/>
    <property type="match status" value="1"/>
</dbReference>
<dbReference type="SUPFAM" id="SSF46785">
    <property type="entry name" value="Winged helix' DNA-binding domain"/>
    <property type="match status" value="1"/>
</dbReference>
<evidence type="ECO:0000256" key="3">
    <source>
        <dbReference type="ARBA" id="ARBA00008316"/>
    </source>
</evidence>
<dbReference type="Proteomes" id="UP000275348">
    <property type="component" value="Unassembled WGS sequence"/>
</dbReference>
<dbReference type="GO" id="GO:0003677">
    <property type="term" value="F:DNA binding"/>
    <property type="evidence" value="ECO:0007669"/>
    <property type="project" value="UniProtKB-KW"/>
</dbReference>
<dbReference type="UniPathway" id="UPA00068"/>
<evidence type="ECO:0000256" key="5">
    <source>
        <dbReference type="ARBA" id="ARBA00022490"/>
    </source>
</evidence>
<comment type="caution">
    <text evidence="12">The sequence shown here is derived from an EMBL/GenBank/DDBJ whole genome shotgun (WGS) entry which is preliminary data.</text>
</comment>
<evidence type="ECO:0000256" key="9">
    <source>
        <dbReference type="HAMAP-Rule" id="MF_00173"/>
    </source>
</evidence>
<dbReference type="PANTHER" id="PTHR34471:SF1">
    <property type="entry name" value="ARGININE REPRESSOR"/>
    <property type="match status" value="1"/>
</dbReference>
<keyword evidence="8 9" id="KW-0804">Transcription</keyword>
<dbReference type="SUPFAM" id="SSF55252">
    <property type="entry name" value="C-terminal domain of arginine repressor"/>
    <property type="match status" value="1"/>
</dbReference>
<name>A0A3L9M3E9_9FLAO</name>
<dbReference type="PRINTS" id="PR01467">
    <property type="entry name" value="ARGREPRESSOR"/>
</dbReference>
<dbReference type="HAMAP" id="MF_00173">
    <property type="entry name" value="Arg_repressor"/>
    <property type="match status" value="1"/>
</dbReference>
<evidence type="ECO:0000313" key="12">
    <source>
        <dbReference type="EMBL" id="RLZ07362.1"/>
    </source>
</evidence>